<dbReference type="InterPro" id="IPR014914">
    <property type="entry name" value="RES_dom"/>
</dbReference>
<evidence type="ECO:0000313" key="3">
    <source>
        <dbReference type="Proteomes" id="UP000236182"/>
    </source>
</evidence>
<gene>
    <name evidence="2" type="ORF">C1638_012835</name>
</gene>
<proteinExistence type="predicted"/>
<reference evidence="2" key="1">
    <citation type="submission" date="2018-04" db="EMBL/GenBank/DDBJ databases">
        <title>Draft Genome Sequences of Chryseobacterium lactis NCTC11390T isolated from milk, Chryseobacterium oncorhynchi 701B-08T from rainbow trout, and Chryseobacterium viscerum 687B-08T from diseased fish.</title>
        <authorList>
            <person name="Jeong J.-J."/>
            <person name="Lee Y.J."/>
            <person name="Pathiraja D."/>
            <person name="Park B."/>
            <person name="Choi I.-G."/>
            <person name="Kim K.D."/>
        </authorList>
    </citation>
    <scope>NUCLEOTIDE SEQUENCE [LARGE SCALE GENOMIC DNA]</scope>
    <source>
        <strain evidence="2">701B-08</strain>
    </source>
</reference>
<name>A0A316WU93_9FLAO</name>
<dbReference type="AlphaFoldDB" id="A0A316WU93"/>
<accession>A0A316WU93</accession>
<sequence>MNCCTNCFESSYINAIILGNKITDNCDYCLSENVSVYEASELNPFFLGIIDLYEVDTVNGKPLESQIITDFHKKVFTQKLIDTNNIKQLIAEIIKDDIANYQNVLDNPVRLRFHNTGAEEDVTQPLFLSWDKFSEEIKTVNRFHFVNALDLQKLKSLFKHFQKDYKKGKKFYRARISNNPQGYPFEQMGNPPNELAKSGRANPNGISYLYIANDITTTLYEARASLFDYVSVGTFKLEEDIRVVNLSRSTYDVFRLAELESLEEVMLHGSFIDKLEEELSKPRRKNDSELDYLPTQYLSELIKSMGFDGIEFRSSLYSQGYNVAIFYPEKFKCIETNVYDIENINLEYTQLNTK</sequence>
<dbReference type="EMBL" id="PPEI02000003">
    <property type="protein sequence ID" value="PWN64759.1"/>
    <property type="molecule type" value="Genomic_DNA"/>
</dbReference>
<dbReference type="SMART" id="SM00953">
    <property type="entry name" value="RES"/>
    <property type="match status" value="1"/>
</dbReference>
<dbReference type="Pfam" id="PF18870">
    <property type="entry name" value="HEPN_RES_NTD1"/>
    <property type="match status" value="1"/>
</dbReference>
<comment type="caution">
    <text evidence="2">The sequence shown here is derived from an EMBL/GenBank/DDBJ whole genome shotgun (WGS) entry which is preliminary data.</text>
</comment>
<keyword evidence="3" id="KW-1185">Reference proteome</keyword>
<dbReference type="OrthoDB" id="648213at2"/>
<evidence type="ECO:0000259" key="1">
    <source>
        <dbReference type="SMART" id="SM00953"/>
    </source>
</evidence>
<feature type="domain" description="RES" evidence="1">
    <location>
        <begin position="184"/>
        <end position="337"/>
    </location>
</feature>
<organism evidence="2 3">
    <name type="scientific">Chryseobacterium oncorhynchi</name>
    <dbReference type="NCBI Taxonomy" id="741074"/>
    <lineage>
        <taxon>Bacteria</taxon>
        <taxon>Pseudomonadati</taxon>
        <taxon>Bacteroidota</taxon>
        <taxon>Flavobacteriia</taxon>
        <taxon>Flavobacteriales</taxon>
        <taxon>Weeksellaceae</taxon>
        <taxon>Chryseobacterium group</taxon>
        <taxon>Chryseobacterium</taxon>
    </lineage>
</organism>
<evidence type="ECO:0000313" key="2">
    <source>
        <dbReference type="EMBL" id="PWN64759.1"/>
    </source>
</evidence>
<dbReference type="Proteomes" id="UP000236182">
    <property type="component" value="Unassembled WGS sequence"/>
</dbReference>
<dbReference type="InterPro" id="IPR041206">
    <property type="entry name" value="HEPN/RES_NTD1"/>
</dbReference>
<dbReference type="Pfam" id="PF08808">
    <property type="entry name" value="RES"/>
    <property type="match status" value="1"/>
</dbReference>
<protein>
    <recommendedName>
        <fullName evidence="1">RES domain-containing protein</fullName>
    </recommendedName>
</protein>